<organism evidence="1 2">
    <name type="scientific">Dyella soli</name>
    <dbReference type="NCBI Taxonomy" id="522319"/>
    <lineage>
        <taxon>Bacteria</taxon>
        <taxon>Pseudomonadati</taxon>
        <taxon>Pseudomonadota</taxon>
        <taxon>Gammaproteobacteria</taxon>
        <taxon>Lysobacterales</taxon>
        <taxon>Rhodanobacteraceae</taxon>
        <taxon>Dyella</taxon>
    </lineage>
</organism>
<gene>
    <name evidence="1" type="ORF">EZM97_26305</name>
</gene>
<dbReference type="Proteomes" id="UP000291822">
    <property type="component" value="Unassembled WGS sequence"/>
</dbReference>
<name>A0A4R0YSX1_9GAMM</name>
<dbReference type="EMBL" id="SJTG01000004">
    <property type="protein sequence ID" value="TCI08167.1"/>
    <property type="molecule type" value="Genomic_DNA"/>
</dbReference>
<sequence>MTQEAHGIARDRHAPSDGPSLLRRAWRAAGIWVMLATGCASAPPTPDPYRLEPPPETFSAPLPFGAHNFWGYCFSVTDCHIEYDKFDFGAFKSDNDPEFVFPAPRTDKHYRRFLSFRQTGIPNFPEPARLSWKSLDGVRHEVEIDLAEIFNDQLIWHRVPPDNMKRFYSGPSAPPPDIFIEVNDRTVNVLMAMFIPTLRARQDNDRSFHRRDFVLAWTKRF</sequence>
<evidence type="ECO:0000313" key="1">
    <source>
        <dbReference type="EMBL" id="TCI08167.1"/>
    </source>
</evidence>
<dbReference type="AlphaFoldDB" id="A0A4R0YSX1"/>
<evidence type="ECO:0000313" key="2">
    <source>
        <dbReference type="Proteomes" id="UP000291822"/>
    </source>
</evidence>
<keyword evidence="2" id="KW-1185">Reference proteome</keyword>
<comment type="caution">
    <text evidence="1">The sequence shown here is derived from an EMBL/GenBank/DDBJ whole genome shotgun (WGS) entry which is preliminary data.</text>
</comment>
<dbReference type="RefSeq" id="WP_131151891.1">
    <property type="nucleotide sequence ID" value="NZ_SJTG01000004.1"/>
</dbReference>
<protein>
    <submittedName>
        <fullName evidence="1">Uncharacterized protein</fullName>
    </submittedName>
</protein>
<proteinExistence type="predicted"/>
<accession>A0A4R0YSX1</accession>
<reference evidence="1 2" key="1">
    <citation type="submission" date="2019-02" db="EMBL/GenBank/DDBJ databases">
        <title>Dyella amyloliquefaciens sp. nov., isolated from forest soil.</title>
        <authorList>
            <person name="Gao Z.-H."/>
            <person name="Qiu L.-H."/>
        </authorList>
    </citation>
    <scope>NUCLEOTIDE SEQUENCE [LARGE SCALE GENOMIC DNA]</scope>
    <source>
        <strain evidence="1 2">KACC 12747</strain>
    </source>
</reference>